<dbReference type="PANTHER" id="PTHR21011:SF1">
    <property type="entry name" value="SMALL RIBOSOMAL SUBUNIT PROTEIN BS6M"/>
    <property type="match status" value="1"/>
</dbReference>
<dbReference type="Pfam" id="PF01250">
    <property type="entry name" value="Ribosomal_S6"/>
    <property type="match status" value="1"/>
</dbReference>
<accession>A0A8C5HGA9</accession>
<dbReference type="NCBIfam" id="TIGR00166">
    <property type="entry name" value="S6"/>
    <property type="match status" value="1"/>
</dbReference>
<gene>
    <name evidence="4" type="primary">mrps6</name>
</gene>
<protein>
    <recommendedName>
        <fullName evidence="2">Small ribosomal subunit protein bS6m</fullName>
    </recommendedName>
    <alternativeName>
        <fullName evidence="3">28S ribosomal protein S6, mitochondrial</fullName>
    </alternativeName>
</protein>
<evidence type="ECO:0000256" key="2">
    <source>
        <dbReference type="ARBA" id="ARBA00035170"/>
    </source>
</evidence>
<dbReference type="GO" id="GO:0006412">
    <property type="term" value="P:translation"/>
    <property type="evidence" value="ECO:0007669"/>
    <property type="project" value="InterPro"/>
</dbReference>
<evidence type="ECO:0000313" key="4">
    <source>
        <dbReference type="Ensembl" id="ENSGWIP00000045154.1"/>
    </source>
</evidence>
<evidence type="ECO:0000313" key="5">
    <source>
        <dbReference type="Proteomes" id="UP000694680"/>
    </source>
</evidence>
<dbReference type="SUPFAM" id="SSF54995">
    <property type="entry name" value="Ribosomal protein S6"/>
    <property type="match status" value="1"/>
</dbReference>
<evidence type="ECO:0000256" key="1">
    <source>
        <dbReference type="ARBA" id="ARBA00009512"/>
    </source>
</evidence>
<comment type="similarity">
    <text evidence="1">Belongs to the bacterial ribosomal protein bS6 family.</text>
</comment>
<dbReference type="CTD" id="64968"/>
<dbReference type="InterPro" id="IPR014717">
    <property type="entry name" value="Transl_elong_EF1B/ribsomal_bS6"/>
</dbReference>
<dbReference type="Proteomes" id="UP000694680">
    <property type="component" value="Chromosome 15"/>
</dbReference>
<sequence length="112" mass="12775">MPRYELALILKAMQRPETAAAVRRSVEALMERGAVVRHLESLGERLLPYKITKHNQRHTRGTYFMVDFYASPNIITTLLDQLHRDVDVVRPTVLKKEDETSNSSCCGPSPTH</sequence>
<reference evidence="4" key="2">
    <citation type="submission" date="2025-08" db="UniProtKB">
        <authorList>
            <consortium name="Ensembl"/>
        </authorList>
    </citation>
    <scope>IDENTIFICATION</scope>
</reference>
<reference evidence="4" key="1">
    <citation type="submission" date="2020-06" db="EMBL/GenBank/DDBJ databases">
        <authorList>
            <consortium name="Wellcome Sanger Institute Data Sharing"/>
        </authorList>
    </citation>
    <scope>NUCLEOTIDE SEQUENCE [LARGE SCALE GENOMIC DNA]</scope>
</reference>
<dbReference type="GO" id="GO:0003735">
    <property type="term" value="F:structural constituent of ribosome"/>
    <property type="evidence" value="ECO:0007669"/>
    <property type="project" value="InterPro"/>
</dbReference>
<dbReference type="PANTHER" id="PTHR21011">
    <property type="entry name" value="MITOCHONDRIAL 28S RIBOSOMAL PROTEIN S6"/>
    <property type="match status" value="1"/>
</dbReference>
<name>A0A8C5HGA9_GOUWI</name>
<dbReference type="GO" id="GO:0070181">
    <property type="term" value="F:small ribosomal subunit rRNA binding"/>
    <property type="evidence" value="ECO:0007669"/>
    <property type="project" value="TreeGrafter"/>
</dbReference>
<dbReference type="OrthoDB" id="268530at2759"/>
<dbReference type="AlphaFoldDB" id="A0A8C5HGA9"/>
<dbReference type="RefSeq" id="XP_028323906.1">
    <property type="nucleotide sequence ID" value="XM_028468105.1"/>
</dbReference>
<organism evidence="4 5">
    <name type="scientific">Gouania willdenowi</name>
    <name type="common">Blunt-snouted clingfish</name>
    <name type="synonym">Lepadogaster willdenowi</name>
    <dbReference type="NCBI Taxonomy" id="441366"/>
    <lineage>
        <taxon>Eukaryota</taxon>
        <taxon>Metazoa</taxon>
        <taxon>Chordata</taxon>
        <taxon>Craniata</taxon>
        <taxon>Vertebrata</taxon>
        <taxon>Euteleostomi</taxon>
        <taxon>Actinopterygii</taxon>
        <taxon>Neopterygii</taxon>
        <taxon>Teleostei</taxon>
        <taxon>Neoteleostei</taxon>
        <taxon>Acanthomorphata</taxon>
        <taxon>Ovalentaria</taxon>
        <taxon>Blenniimorphae</taxon>
        <taxon>Blenniiformes</taxon>
        <taxon>Gobiesocoidei</taxon>
        <taxon>Gobiesocidae</taxon>
        <taxon>Gobiesocinae</taxon>
        <taxon>Gouania</taxon>
    </lineage>
</organism>
<evidence type="ECO:0000256" key="3">
    <source>
        <dbReference type="ARBA" id="ARBA00035365"/>
    </source>
</evidence>
<keyword evidence="5" id="KW-1185">Reference proteome</keyword>
<dbReference type="InterPro" id="IPR035980">
    <property type="entry name" value="Ribosomal_bS6_sf"/>
</dbReference>
<dbReference type="GeneID" id="114476519"/>
<dbReference type="Ensembl" id="ENSGWIT00000048915.1">
    <property type="protein sequence ID" value="ENSGWIP00000045154.1"/>
    <property type="gene ID" value="ENSGWIG00000022388.1"/>
</dbReference>
<dbReference type="GO" id="GO:0005763">
    <property type="term" value="C:mitochondrial small ribosomal subunit"/>
    <property type="evidence" value="ECO:0007669"/>
    <property type="project" value="TreeGrafter"/>
</dbReference>
<reference evidence="4" key="3">
    <citation type="submission" date="2025-09" db="UniProtKB">
        <authorList>
            <consortium name="Ensembl"/>
        </authorList>
    </citation>
    <scope>IDENTIFICATION</scope>
</reference>
<dbReference type="Gene3D" id="3.30.70.60">
    <property type="match status" value="1"/>
</dbReference>
<proteinExistence type="inferred from homology"/>
<dbReference type="CDD" id="cd15465">
    <property type="entry name" value="bS6_mito"/>
    <property type="match status" value="1"/>
</dbReference>
<dbReference type="InterPro" id="IPR000529">
    <property type="entry name" value="Ribosomal_bS6"/>
</dbReference>